<keyword evidence="5" id="KW-1185">Reference proteome</keyword>
<proteinExistence type="predicted"/>
<dbReference type="InterPro" id="IPR012349">
    <property type="entry name" value="Split_barrel_FMN-bd"/>
</dbReference>
<accession>A0A5M3YJZ4</accession>
<reference evidence="3 5" key="1">
    <citation type="journal article" date="2018" name="Biodegradation">
        <title>1,4-Dioxane degradation characteristics of Rhodococcus aetherivorans JCM 14343.</title>
        <authorList>
            <person name="Inoue D."/>
            <person name="Tsunoda T."/>
            <person name="Yamamoto N."/>
            <person name="Ike M."/>
            <person name="Sei K."/>
        </authorList>
    </citation>
    <scope>NUCLEOTIDE SEQUENCE [LARGE SCALE GENOMIC DNA]</scope>
    <source>
        <strain evidence="3 5">JCM 14343</strain>
    </source>
</reference>
<dbReference type="InterPro" id="IPR019965">
    <property type="entry name" value="PPOX_F420-dep_Rv2061_put"/>
</dbReference>
<dbReference type="RefSeq" id="WP_006945761.1">
    <property type="nucleotide sequence ID" value="NZ_BAAAYP010000011.1"/>
</dbReference>
<dbReference type="GO" id="GO:0005829">
    <property type="term" value="C:cytosol"/>
    <property type="evidence" value="ECO:0007669"/>
    <property type="project" value="TreeGrafter"/>
</dbReference>
<gene>
    <name evidence="4" type="ORF">OCS65_15125</name>
    <name evidence="3" type="ORF">RAJCM14343_5133</name>
</gene>
<dbReference type="GeneID" id="83621776"/>
<evidence type="ECO:0000313" key="4">
    <source>
        <dbReference type="EMBL" id="UYF91862.1"/>
    </source>
</evidence>
<keyword evidence="1" id="KW-0560">Oxidoreductase</keyword>
<evidence type="ECO:0000313" key="6">
    <source>
        <dbReference type="Proteomes" id="UP001163947"/>
    </source>
</evidence>
<protein>
    <submittedName>
        <fullName evidence="4">PPOX class F420-dependent oxidoreductase</fullName>
    </submittedName>
</protein>
<sequence length="143" mass="14942">MTPTFADLAAAKYVLLTTFRKDGTPVPTAVWAAADADRLLVWTVTDSYKVKRLRRDPRITLAVCDVRGNPRSDAVPGTATVLDAAGTERARAVIARRYGILGWLTVKGSVLRRGRAGTVGIACAVDAGATAPETGTPAPGHGG</sequence>
<evidence type="ECO:0000313" key="3">
    <source>
        <dbReference type="EMBL" id="GES39855.1"/>
    </source>
</evidence>
<dbReference type="Gene3D" id="2.30.110.10">
    <property type="entry name" value="Electron Transport, Fmn-binding Protein, Chain A"/>
    <property type="match status" value="1"/>
</dbReference>
<dbReference type="NCBIfam" id="TIGR03666">
    <property type="entry name" value="Rv2061_F420"/>
    <property type="match status" value="1"/>
</dbReference>
<dbReference type="Proteomes" id="UP000325466">
    <property type="component" value="Unassembled WGS sequence"/>
</dbReference>
<evidence type="ECO:0000259" key="2">
    <source>
        <dbReference type="Pfam" id="PF01243"/>
    </source>
</evidence>
<dbReference type="InterPro" id="IPR011576">
    <property type="entry name" value="Pyridox_Oxase_N"/>
</dbReference>
<evidence type="ECO:0000256" key="1">
    <source>
        <dbReference type="ARBA" id="ARBA00023002"/>
    </source>
</evidence>
<dbReference type="GO" id="GO:0016627">
    <property type="term" value="F:oxidoreductase activity, acting on the CH-CH group of donors"/>
    <property type="evidence" value="ECO:0007669"/>
    <property type="project" value="TreeGrafter"/>
</dbReference>
<dbReference type="AlphaFoldDB" id="N1MDA6"/>
<reference evidence="3" key="2">
    <citation type="submission" date="2019-10" db="EMBL/GenBank/DDBJ databases">
        <title>Draft genome sequence of Rhodococcus aetherivorans JCM 14343.</title>
        <authorList>
            <person name="Inoue D."/>
            <person name="Nakazawa M."/>
            <person name="Yamamoto N."/>
            <person name="Sei K."/>
            <person name="Ike M."/>
        </authorList>
    </citation>
    <scope>NUCLEOTIDE SEQUENCE</scope>
    <source>
        <strain evidence="3">JCM 14343</strain>
    </source>
</reference>
<accession>N1MDA6</accession>
<dbReference type="Proteomes" id="UP001163947">
    <property type="component" value="Chromosome"/>
</dbReference>
<reference evidence="4" key="3">
    <citation type="submission" date="2022-09" db="EMBL/GenBank/DDBJ databases">
        <title>The genome sequence of Rhodococcus aetherivorans N1.</title>
        <authorList>
            <person name="Jiang W."/>
        </authorList>
    </citation>
    <scope>NUCLEOTIDE SEQUENCE</scope>
    <source>
        <strain evidence="4">N1</strain>
    </source>
</reference>
<dbReference type="EMBL" id="CP106982">
    <property type="protein sequence ID" value="UYF91862.1"/>
    <property type="molecule type" value="Genomic_DNA"/>
</dbReference>
<dbReference type="InterPro" id="IPR052019">
    <property type="entry name" value="F420H2_bilvrd_red/Heme_oxyg"/>
</dbReference>
<feature type="domain" description="Pyridoxamine 5'-phosphate oxidase N-terminal" evidence="2">
    <location>
        <begin position="8"/>
        <end position="99"/>
    </location>
</feature>
<dbReference type="EMBL" id="BLAH01000135">
    <property type="protein sequence ID" value="GES39855.1"/>
    <property type="molecule type" value="Genomic_DNA"/>
</dbReference>
<organism evidence="4 6">
    <name type="scientific">Rhodococcus aetherivorans</name>
    <dbReference type="NCBI Taxonomy" id="191292"/>
    <lineage>
        <taxon>Bacteria</taxon>
        <taxon>Bacillati</taxon>
        <taxon>Actinomycetota</taxon>
        <taxon>Actinomycetes</taxon>
        <taxon>Mycobacteriales</taxon>
        <taxon>Nocardiaceae</taxon>
        <taxon>Rhodococcus</taxon>
    </lineage>
</organism>
<dbReference type="PANTHER" id="PTHR35176">
    <property type="entry name" value="HEME OXYGENASE HI_0854-RELATED"/>
    <property type="match status" value="1"/>
</dbReference>
<dbReference type="KEGG" id="rav:AAT18_13875"/>
<dbReference type="GO" id="GO:0070967">
    <property type="term" value="F:coenzyme F420 binding"/>
    <property type="evidence" value="ECO:0007669"/>
    <property type="project" value="TreeGrafter"/>
</dbReference>
<dbReference type="PANTHER" id="PTHR35176:SF11">
    <property type="entry name" value="PYRIDOXAMINE 5'-PHOSPHATE OXIDASE FAMILY PROTEIN"/>
    <property type="match status" value="1"/>
</dbReference>
<dbReference type="SUPFAM" id="SSF50475">
    <property type="entry name" value="FMN-binding split barrel"/>
    <property type="match status" value="1"/>
</dbReference>
<dbReference type="Pfam" id="PF01243">
    <property type="entry name" value="PNPOx_N"/>
    <property type="match status" value="1"/>
</dbReference>
<name>N1MDA6_9NOCA</name>
<evidence type="ECO:0000313" key="5">
    <source>
        <dbReference type="Proteomes" id="UP000325466"/>
    </source>
</evidence>